<organism evidence="2 3">
    <name type="scientific">Aeoliella mucimassa</name>
    <dbReference type="NCBI Taxonomy" id="2527972"/>
    <lineage>
        <taxon>Bacteria</taxon>
        <taxon>Pseudomonadati</taxon>
        <taxon>Planctomycetota</taxon>
        <taxon>Planctomycetia</taxon>
        <taxon>Pirellulales</taxon>
        <taxon>Lacipirellulaceae</taxon>
        <taxon>Aeoliella</taxon>
    </lineage>
</organism>
<evidence type="ECO:0000256" key="1">
    <source>
        <dbReference type="SAM" id="Phobius"/>
    </source>
</evidence>
<reference evidence="2 3" key="1">
    <citation type="submission" date="2019-02" db="EMBL/GenBank/DDBJ databases">
        <title>Deep-cultivation of Planctomycetes and their phenomic and genomic characterization uncovers novel biology.</title>
        <authorList>
            <person name="Wiegand S."/>
            <person name="Jogler M."/>
            <person name="Boedeker C."/>
            <person name="Pinto D."/>
            <person name="Vollmers J."/>
            <person name="Rivas-Marin E."/>
            <person name="Kohn T."/>
            <person name="Peeters S.H."/>
            <person name="Heuer A."/>
            <person name="Rast P."/>
            <person name="Oberbeckmann S."/>
            <person name="Bunk B."/>
            <person name="Jeske O."/>
            <person name="Meyerdierks A."/>
            <person name="Storesund J.E."/>
            <person name="Kallscheuer N."/>
            <person name="Luecker S."/>
            <person name="Lage O.M."/>
            <person name="Pohl T."/>
            <person name="Merkel B.J."/>
            <person name="Hornburger P."/>
            <person name="Mueller R.-W."/>
            <person name="Bruemmer F."/>
            <person name="Labrenz M."/>
            <person name="Spormann A.M."/>
            <person name="Op den Camp H."/>
            <person name="Overmann J."/>
            <person name="Amann R."/>
            <person name="Jetten M.S.M."/>
            <person name="Mascher T."/>
            <person name="Medema M.H."/>
            <person name="Devos D.P."/>
            <person name="Kaster A.-K."/>
            <person name="Ovreas L."/>
            <person name="Rohde M."/>
            <person name="Galperin M.Y."/>
            <person name="Jogler C."/>
        </authorList>
    </citation>
    <scope>NUCLEOTIDE SEQUENCE [LARGE SCALE GENOMIC DNA]</scope>
    <source>
        <strain evidence="2 3">Pan181</strain>
    </source>
</reference>
<keyword evidence="1" id="KW-0472">Membrane</keyword>
<protein>
    <submittedName>
        <fullName evidence="2">Uncharacterized protein</fullName>
    </submittedName>
</protein>
<keyword evidence="3" id="KW-1185">Reference proteome</keyword>
<accession>A0A518AV38</accession>
<feature type="transmembrane region" description="Helical" evidence="1">
    <location>
        <begin position="6"/>
        <end position="22"/>
    </location>
</feature>
<name>A0A518AV38_9BACT</name>
<evidence type="ECO:0000313" key="2">
    <source>
        <dbReference type="EMBL" id="QDU58589.1"/>
    </source>
</evidence>
<proteinExistence type="predicted"/>
<dbReference type="KEGG" id="amuc:Pan181_48280"/>
<keyword evidence="1" id="KW-1133">Transmembrane helix</keyword>
<gene>
    <name evidence="2" type="ORF">Pan181_48280</name>
</gene>
<dbReference type="EMBL" id="CP036278">
    <property type="protein sequence ID" value="QDU58589.1"/>
    <property type="molecule type" value="Genomic_DNA"/>
</dbReference>
<sequence>MTTNLIIALVLAVGIVVLWGWLGDWSGSRSRSAEQQYWLSQQLHCPNCGTQYHLQSPLTQISCFGERVPQSGVSLVCVRCDEVAIFACYEFSEPPMFTGFDRRTRQCSNCGEQCNSTPDEACPICGSVADKTIA</sequence>
<dbReference type="AlphaFoldDB" id="A0A518AV38"/>
<keyword evidence="1" id="KW-0812">Transmembrane</keyword>
<dbReference type="Proteomes" id="UP000315750">
    <property type="component" value="Chromosome"/>
</dbReference>
<evidence type="ECO:0000313" key="3">
    <source>
        <dbReference type="Proteomes" id="UP000315750"/>
    </source>
</evidence>